<keyword evidence="3 5" id="KW-1133">Transmembrane helix</keyword>
<feature type="non-terminal residue" evidence="7">
    <location>
        <position position="1"/>
    </location>
</feature>
<evidence type="ECO:0000256" key="4">
    <source>
        <dbReference type="ARBA" id="ARBA00023136"/>
    </source>
</evidence>
<dbReference type="InterPro" id="IPR052954">
    <property type="entry name" value="GPCR-Ligand_Int"/>
</dbReference>
<dbReference type="InterPro" id="IPR017452">
    <property type="entry name" value="GPCR_Rhodpsn_7TM"/>
</dbReference>
<proteinExistence type="predicted"/>
<feature type="non-terminal residue" evidence="7">
    <location>
        <position position="141"/>
    </location>
</feature>
<dbReference type="Proteomes" id="UP001177023">
    <property type="component" value="Unassembled WGS sequence"/>
</dbReference>
<evidence type="ECO:0000256" key="1">
    <source>
        <dbReference type="ARBA" id="ARBA00004370"/>
    </source>
</evidence>
<accession>A0AA36C5T3</accession>
<keyword evidence="2 5" id="KW-0812">Transmembrane</keyword>
<comment type="caution">
    <text evidence="7">The sequence shown here is derived from an EMBL/GenBank/DDBJ whole genome shotgun (WGS) entry which is preliminary data.</text>
</comment>
<dbReference type="PANTHER" id="PTHR46641">
    <property type="entry name" value="FMRFAMIDE RECEPTOR-RELATED"/>
    <property type="match status" value="1"/>
</dbReference>
<evidence type="ECO:0000259" key="6">
    <source>
        <dbReference type="PROSITE" id="PS50262"/>
    </source>
</evidence>
<evidence type="ECO:0000256" key="2">
    <source>
        <dbReference type="ARBA" id="ARBA00022692"/>
    </source>
</evidence>
<comment type="subcellular location">
    <subcellularLocation>
        <location evidence="1">Membrane</location>
    </subcellularLocation>
</comment>
<dbReference type="Gene3D" id="1.20.1070.10">
    <property type="entry name" value="Rhodopsin 7-helix transmembrane proteins"/>
    <property type="match status" value="1"/>
</dbReference>
<dbReference type="GO" id="GO:0008528">
    <property type="term" value="F:G protein-coupled peptide receptor activity"/>
    <property type="evidence" value="ECO:0007669"/>
    <property type="project" value="InterPro"/>
</dbReference>
<evidence type="ECO:0000256" key="5">
    <source>
        <dbReference type="SAM" id="Phobius"/>
    </source>
</evidence>
<feature type="transmembrane region" description="Helical" evidence="5">
    <location>
        <begin position="120"/>
        <end position="138"/>
    </location>
</feature>
<evidence type="ECO:0000313" key="8">
    <source>
        <dbReference type="Proteomes" id="UP001177023"/>
    </source>
</evidence>
<reference evidence="7" key="1">
    <citation type="submission" date="2023-06" db="EMBL/GenBank/DDBJ databases">
        <authorList>
            <person name="Delattre M."/>
        </authorList>
    </citation>
    <scope>NUCLEOTIDE SEQUENCE</scope>
    <source>
        <strain evidence="7">AF72</strain>
    </source>
</reference>
<dbReference type="GO" id="GO:0016020">
    <property type="term" value="C:membrane"/>
    <property type="evidence" value="ECO:0007669"/>
    <property type="project" value="UniProtKB-SubCell"/>
</dbReference>
<dbReference type="PANTHER" id="PTHR46641:SF1">
    <property type="entry name" value="G-PROTEIN COUPLED RECEPTORS FAMILY 1 PROFILE DOMAIN-CONTAINING PROTEIN"/>
    <property type="match status" value="1"/>
</dbReference>
<protein>
    <recommendedName>
        <fullName evidence="6">G-protein coupled receptors family 1 profile domain-containing protein</fullName>
    </recommendedName>
</protein>
<keyword evidence="4 5" id="KW-0472">Membrane</keyword>
<name>A0AA36C5T3_9BILA</name>
<evidence type="ECO:0000256" key="3">
    <source>
        <dbReference type="ARBA" id="ARBA00022989"/>
    </source>
</evidence>
<dbReference type="AlphaFoldDB" id="A0AA36C5T3"/>
<organism evidence="7 8">
    <name type="scientific">Mesorhabditis spiculigera</name>
    <dbReference type="NCBI Taxonomy" id="96644"/>
    <lineage>
        <taxon>Eukaryota</taxon>
        <taxon>Metazoa</taxon>
        <taxon>Ecdysozoa</taxon>
        <taxon>Nematoda</taxon>
        <taxon>Chromadorea</taxon>
        <taxon>Rhabditida</taxon>
        <taxon>Rhabditina</taxon>
        <taxon>Rhabditomorpha</taxon>
        <taxon>Rhabditoidea</taxon>
        <taxon>Rhabditidae</taxon>
        <taxon>Mesorhabditinae</taxon>
        <taxon>Mesorhabditis</taxon>
    </lineage>
</organism>
<sequence length="141" mass="15041">PTPSPSWPSGFGANLTSVRLFTHRLMSSSSINWHLAALSVSDTTILIASFVAQCAARLAEYLTMCGRSGTGAISPQSPIMYGIKTKAQTASVYLTVGVSVHRYIGVCHPYKAPQLLPKNGSPGVIIGIIAFSILFNITRLF</sequence>
<dbReference type="InterPro" id="IPR019427">
    <property type="entry name" value="7TM_GPCR_serpentine_rcpt_Srw"/>
</dbReference>
<dbReference type="SUPFAM" id="SSF81321">
    <property type="entry name" value="Family A G protein-coupled receptor-like"/>
    <property type="match status" value="1"/>
</dbReference>
<dbReference type="Pfam" id="PF10324">
    <property type="entry name" value="7TM_GPCR_Srw"/>
    <property type="match status" value="1"/>
</dbReference>
<dbReference type="PROSITE" id="PS50262">
    <property type="entry name" value="G_PROTEIN_RECEP_F1_2"/>
    <property type="match status" value="1"/>
</dbReference>
<feature type="domain" description="G-protein coupled receptors family 1 profile" evidence="6">
    <location>
        <begin position="13"/>
        <end position="141"/>
    </location>
</feature>
<dbReference type="EMBL" id="CATQJA010000374">
    <property type="protein sequence ID" value="CAJ0559669.1"/>
    <property type="molecule type" value="Genomic_DNA"/>
</dbReference>
<evidence type="ECO:0000313" key="7">
    <source>
        <dbReference type="EMBL" id="CAJ0559669.1"/>
    </source>
</evidence>
<gene>
    <name evidence="7" type="ORF">MSPICULIGERA_LOCUS1340</name>
</gene>
<keyword evidence="8" id="KW-1185">Reference proteome</keyword>